<dbReference type="Proteomes" id="UP000199478">
    <property type="component" value="Unassembled WGS sequence"/>
</dbReference>
<dbReference type="OrthoDB" id="74312at2"/>
<proteinExistence type="predicted"/>
<sequence>MWKFVTVGVLGLVAVGAWGYVYNGDCSKRSLYSALKTVAAEQLRSPATATFEDANGAITLYSKDQCSIIVDGFVDSQNGFGATVRSSVSGVAKYAGGDYEVNVFVTSR</sequence>
<dbReference type="RefSeq" id="WP_090198379.1">
    <property type="nucleotide sequence ID" value="NZ_FOYP01000001.1"/>
</dbReference>
<accession>A0A1I6GE39</accession>
<evidence type="ECO:0000313" key="1">
    <source>
        <dbReference type="EMBL" id="SFR40473.1"/>
    </source>
</evidence>
<gene>
    <name evidence="1" type="ORF">SAMN04488005_1505</name>
</gene>
<dbReference type="EMBL" id="FOYP01000001">
    <property type="protein sequence ID" value="SFR40473.1"/>
    <property type="molecule type" value="Genomic_DNA"/>
</dbReference>
<organism evidence="1 2">
    <name type="scientific">Yoonia tamlensis</name>
    <dbReference type="NCBI Taxonomy" id="390270"/>
    <lineage>
        <taxon>Bacteria</taxon>
        <taxon>Pseudomonadati</taxon>
        <taxon>Pseudomonadota</taxon>
        <taxon>Alphaproteobacteria</taxon>
        <taxon>Rhodobacterales</taxon>
        <taxon>Paracoccaceae</taxon>
        <taxon>Yoonia</taxon>
    </lineage>
</organism>
<name>A0A1I6GE39_9RHOB</name>
<keyword evidence="2" id="KW-1185">Reference proteome</keyword>
<protein>
    <submittedName>
        <fullName evidence="1">Uncharacterized protein</fullName>
    </submittedName>
</protein>
<dbReference type="STRING" id="390270.SAMN04488005_1505"/>
<reference evidence="2" key="1">
    <citation type="submission" date="2016-10" db="EMBL/GenBank/DDBJ databases">
        <authorList>
            <person name="Varghese N."/>
            <person name="Submissions S."/>
        </authorList>
    </citation>
    <scope>NUCLEOTIDE SEQUENCE [LARGE SCALE GENOMIC DNA]</scope>
    <source>
        <strain evidence="2">DSM 26879</strain>
    </source>
</reference>
<dbReference type="AlphaFoldDB" id="A0A1I6GE39"/>
<evidence type="ECO:0000313" key="2">
    <source>
        <dbReference type="Proteomes" id="UP000199478"/>
    </source>
</evidence>